<dbReference type="Proteomes" id="UP000649617">
    <property type="component" value="Unassembled WGS sequence"/>
</dbReference>
<organism evidence="1 2">
    <name type="scientific">Symbiodinium pilosum</name>
    <name type="common">Dinoflagellate</name>
    <dbReference type="NCBI Taxonomy" id="2952"/>
    <lineage>
        <taxon>Eukaryota</taxon>
        <taxon>Sar</taxon>
        <taxon>Alveolata</taxon>
        <taxon>Dinophyceae</taxon>
        <taxon>Suessiales</taxon>
        <taxon>Symbiodiniaceae</taxon>
        <taxon>Symbiodinium</taxon>
    </lineage>
</organism>
<sequence>MQLLTFAQWQMSCEADERKLLFTYFLILVTKKTLSQNAMVRFAHMFVEIGTEIMEKDVEGEAAKAWSDLQSAAEDPELDEIHTAEAKLEKLKAFLQTVAFSVLESDWKPESWHVPEPSTEQGIRSEALPMLLKKADPIVRALTKRWGIPKIGCTSLGSL</sequence>
<name>A0A812XTC4_SYMPI</name>
<dbReference type="EMBL" id="CAJNIZ010046313">
    <property type="protein sequence ID" value="CAE7745106.1"/>
    <property type="molecule type" value="Genomic_DNA"/>
</dbReference>
<evidence type="ECO:0000313" key="1">
    <source>
        <dbReference type="EMBL" id="CAE7745106.1"/>
    </source>
</evidence>
<evidence type="ECO:0000313" key="2">
    <source>
        <dbReference type="Proteomes" id="UP000649617"/>
    </source>
</evidence>
<accession>A0A812XTC4</accession>
<keyword evidence="2" id="KW-1185">Reference proteome</keyword>
<gene>
    <name evidence="1" type="primary">Pip5kl1</name>
    <name evidence="1" type="ORF">SPIL2461_LOCUS21496</name>
</gene>
<reference evidence="1" key="1">
    <citation type="submission" date="2021-02" db="EMBL/GenBank/DDBJ databases">
        <authorList>
            <person name="Dougan E. K."/>
            <person name="Rhodes N."/>
            <person name="Thang M."/>
            <person name="Chan C."/>
        </authorList>
    </citation>
    <scope>NUCLEOTIDE SEQUENCE</scope>
</reference>
<proteinExistence type="predicted"/>
<protein>
    <submittedName>
        <fullName evidence="1">Pip5kl1 protein</fullName>
    </submittedName>
</protein>
<dbReference type="AlphaFoldDB" id="A0A812XTC4"/>
<comment type="caution">
    <text evidence="1">The sequence shown here is derived from an EMBL/GenBank/DDBJ whole genome shotgun (WGS) entry which is preliminary data.</text>
</comment>